<keyword evidence="11" id="KW-1185">Reference proteome</keyword>
<dbReference type="Pfam" id="PF00089">
    <property type="entry name" value="Trypsin"/>
    <property type="match status" value="1"/>
</dbReference>
<feature type="disulfide bond" evidence="8">
    <location>
        <begin position="114"/>
        <end position="129"/>
    </location>
</feature>
<dbReference type="InterPro" id="IPR036790">
    <property type="entry name" value="Frizzled_dom_sf"/>
</dbReference>
<dbReference type="GO" id="GO:0006508">
    <property type="term" value="P:proteolysis"/>
    <property type="evidence" value="ECO:0007669"/>
    <property type="project" value="UniProtKB-KW"/>
</dbReference>
<dbReference type="InterPro" id="IPR001254">
    <property type="entry name" value="Trypsin_dom"/>
</dbReference>
<feature type="disulfide bond" evidence="8">
    <location>
        <begin position="139"/>
        <end position="157"/>
    </location>
</feature>
<dbReference type="EMBL" id="AJVK01022752">
    <property type="status" value="NOT_ANNOTATED_CDS"/>
    <property type="molecule type" value="Genomic_DNA"/>
</dbReference>
<dbReference type="Proteomes" id="UP000092462">
    <property type="component" value="Unassembled WGS sequence"/>
</dbReference>
<dbReference type="PRINTS" id="PR00261">
    <property type="entry name" value="LDLRECEPTOR"/>
</dbReference>
<feature type="disulfide bond" evidence="8">
    <location>
        <begin position="102"/>
        <end position="120"/>
    </location>
</feature>
<dbReference type="Pfam" id="PF15494">
    <property type="entry name" value="SRCR_2"/>
    <property type="match status" value="1"/>
</dbReference>
<dbReference type="SUPFAM" id="SSF56487">
    <property type="entry name" value="SRCR-like"/>
    <property type="match status" value="1"/>
</dbReference>
<dbReference type="PROSITE" id="PS50068">
    <property type="entry name" value="LDLRA_2"/>
    <property type="match status" value="2"/>
</dbReference>
<reference evidence="10" key="1">
    <citation type="submission" date="2022-08" db="UniProtKB">
        <authorList>
            <consortium name="EnsemblMetazoa"/>
        </authorList>
    </citation>
    <scope>IDENTIFICATION</scope>
    <source>
        <strain evidence="10">Israel</strain>
    </source>
</reference>
<dbReference type="GO" id="GO:0004252">
    <property type="term" value="F:serine-type endopeptidase activity"/>
    <property type="evidence" value="ECO:0007669"/>
    <property type="project" value="InterPro"/>
</dbReference>
<evidence type="ECO:0000313" key="10">
    <source>
        <dbReference type="EnsemblMetazoa" id="PPAI001511-PA"/>
    </source>
</evidence>
<evidence type="ECO:0000256" key="6">
    <source>
        <dbReference type="ARBA" id="ARBA00024195"/>
    </source>
</evidence>
<dbReference type="FunFam" id="2.40.10.10:FF:000068">
    <property type="entry name" value="transmembrane protease serine 2"/>
    <property type="match status" value="1"/>
</dbReference>
<evidence type="ECO:0000256" key="1">
    <source>
        <dbReference type="ARBA" id="ARBA00004162"/>
    </source>
</evidence>
<dbReference type="PANTHER" id="PTHR24252">
    <property type="entry name" value="ACROSIN-RELATED"/>
    <property type="match status" value="1"/>
</dbReference>
<dbReference type="InterPro" id="IPR018114">
    <property type="entry name" value="TRYPSIN_HIS"/>
</dbReference>
<sequence>ELDAYEALVDVRCYELVTLLLCSLFVPKCSSTGTTVPPCRSLCTETMRRCGFFFEVFGLELPEYIKCHLFAESNNPDECVGSREVQEAKIRSQNPTCSGFMCDKKRCIPSEWKCDGHVDCNDQTDESDCVFCPEGSIYCGERRCMSQKHVCDGIQDCPYGQDERNCIRLSERNGDLGRGTLEVYRANVKKWAPACISNWDPATSPTTICSMLGYSSVNSSRLKMIGTNITMVTPTKDTPAMWRMYQKRQTNLMKEFTNCPSSMYPVVELTCSNFECGKVKRRRNFSAKTRIVGGTQSSPGDWPFLAAILGGPEEIFYCAGVLISDQWVLTASHCVGNITNRKINDWTIQLGMTRRHSHTYYGQKVKVRRVIPHPLYNSFVAHDNDIALFQLSTRVAFHEYLLPVCLPPPLKEIKPGTHCTVIGWGKKEDKNTQEFGIGSAFSASYEPAVNEVSVPVLNRDLCNEWLEMLNVTEGMICDSGGPLLCRDSTDRDRWFVGGIVSWGIMCAHPKLPGVYANVPRYIPWIMQQIQKYSAGSYFT</sequence>
<evidence type="ECO:0000256" key="2">
    <source>
        <dbReference type="ARBA" id="ARBA00022670"/>
    </source>
</evidence>
<dbReference type="SUPFAM" id="SSF63501">
    <property type="entry name" value="Frizzled cysteine-rich domain"/>
    <property type="match status" value="1"/>
</dbReference>
<keyword evidence="3" id="KW-0378">Hydrolase</keyword>
<keyword evidence="2" id="KW-0645">Protease</keyword>
<feature type="disulfide bond" evidence="8">
    <location>
        <begin position="132"/>
        <end position="144"/>
    </location>
</feature>
<dbReference type="EnsemblMetazoa" id="PPAI001511-RA">
    <property type="protein sequence ID" value="PPAI001511-PA"/>
    <property type="gene ID" value="PPAI001511"/>
</dbReference>
<dbReference type="EMBL" id="AJVK01022753">
    <property type="status" value="NOT_ANNOTATED_CDS"/>
    <property type="molecule type" value="Genomic_DNA"/>
</dbReference>
<organism evidence="10 11">
    <name type="scientific">Phlebotomus papatasi</name>
    <name type="common">Sandfly</name>
    <dbReference type="NCBI Taxonomy" id="29031"/>
    <lineage>
        <taxon>Eukaryota</taxon>
        <taxon>Metazoa</taxon>
        <taxon>Ecdysozoa</taxon>
        <taxon>Arthropoda</taxon>
        <taxon>Hexapoda</taxon>
        <taxon>Insecta</taxon>
        <taxon>Pterygota</taxon>
        <taxon>Neoptera</taxon>
        <taxon>Endopterygota</taxon>
        <taxon>Diptera</taxon>
        <taxon>Nematocera</taxon>
        <taxon>Psychodoidea</taxon>
        <taxon>Psychodidae</taxon>
        <taxon>Phlebotomus</taxon>
        <taxon>Phlebotomus</taxon>
    </lineage>
</organism>
<comment type="caution">
    <text evidence="9">Lacks conserved residue(s) required for the propagation of feature annotation.</text>
</comment>
<dbReference type="CDD" id="cd00190">
    <property type="entry name" value="Tryp_SPc"/>
    <property type="match status" value="1"/>
</dbReference>
<dbReference type="InterPro" id="IPR036772">
    <property type="entry name" value="SRCR-like_dom_sf"/>
</dbReference>
<dbReference type="InterPro" id="IPR043504">
    <property type="entry name" value="Peptidase_S1_PA_chymotrypsin"/>
</dbReference>
<dbReference type="InterPro" id="IPR001190">
    <property type="entry name" value="SRCR"/>
</dbReference>
<dbReference type="Pfam" id="PF00057">
    <property type="entry name" value="Ldl_recept_a"/>
    <property type="match status" value="2"/>
</dbReference>
<evidence type="ECO:0000256" key="3">
    <source>
        <dbReference type="ARBA" id="ARBA00022801"/>
    </source>
</evidence>
<evidence type="ECO:0000256" key="9">
    <source>
        <dbReference type="PROSITE-ProRule" id="PRU00196"/>
    </source>
</evidence>
<dbReference type="Gene3D" id="4.10.400.10">
    <property type="entry name" value="Low-density Lipoprotein Receptor"/>
    <property type="match status" value="2"/>
</dbReference>
<feature type="disulfide bond" evidence="8">
    <location>
        <begin position="151"/>
        <end position="166"/>
    </location>
</feature>
<dbReference type="Pfam" id="PF01392">
    <property type="entry name" value="Fz"/>
    <property type="match status" value="1"/>
</dbReference>
<comment type="similarity">
    <text evidence="6">Belongs to the peptidase S1 family. CLIP subfamily.</text>
</comment>
<evidence type="ECO:0000256" key="8">
    <source>
        <dbReference type="PROSITE-ProRule" id="PRU00124"/>
    </source>
</evidence>
<dbReference type="SMART" id="SM00202">
    <property type="entry name" value="SR"/>
    <property type="match status" value="1"/>
</dbReference>
<dbReference type="PROSITE" id="PS50287">
    <property type="entry name" value="SRCR_2"/>
    <property type="match status" value="1"/>
</dbReference>
<dbReference type="VEuPathDB" id="VectorBase:PPAPM1_005117"/>
<comment type="subcellular location">
    <subcellularLocation>
        <location evidence="1">Cell membrane</location>
        <topology evidence="1">Single-pass membrane protein</topology>
    </subcellularLocation>
</comment>
<dbReference type="InterPro" id="IPR020067">
    <property type="entry name" value="Frizzled_dom"/>
</dbReference>
<evidence type="ECO:0000256" key="7">
    <source>
        <dbReference type="PROSITE-ProRule" id="PRU00090"/>
    </source>
</evidence>
<dbReference type="CDD" id="cd00112">
    <property type="entry name" value="LDLa"/>
    <property type="match status" value="2"/>
</dbReference>
<dbReference type="InterPro" id="IPR002172">
    <property type="entry name" value="LDrepeatLR_classA_rpt"/>
</dbReference>
<name>A0A1B0D2D8_PHLPP</name>
<dbReference type="CDD" id="cd07066">
    <property type="entry name" value="CRD_FZ"/>
    <property type="match status" value="1"/>
</dbReference>
<evidence type="ECO:0000313" key="11">
    <source>
        <dbReference type="Proteomes" id="UP000092462"/>
    </source>
</evidence>
<dbReference type="AlphaFoldDB" id="A0A1B0D2D8"/>
<dbReference type="PROSITE" id="PS50038">
    <property type="entry name" value="FZ"/>
    <property type="match status" value="1"/>
</dbReference>
<keyword evidence="4" id="KW-0720">Serine protease</keyword>
<feature type="disulfide bond" evidence="7">
    <location>
        <begin position="43"/>
        <end position="67"/>
    </location>
</feature>
<dbReference type="InterPro" id="IPR036055">
    <property type="entry name" value="LDL_receptor-like_sf"/>
</dbReference>
<dbReference type="PANTHER" id="PTHR24252:SF11">
    <property type="entry name" value="ATRIAL NATRIURETIC PEPTIDE-CONVERTING ENZYME ISOFORM X1"/>
    <property type="match status" value="1"/>
</dbReference>
<dbReference type="InterPro" id="IPR009003">
    <property type="entry name" value="Peptidase_S1_PA"/>
</dbReference>
<dbReference type="SMART" id="SM00192">
    <property type="entry name" value="LDLa"/>
    <property type="match status" value="2"/>
</dbReference>
<dbReference type="SMART" id="SM00020">
    <property type="entry name" value="Tryp_SPc"/>
    <property type="match status" value="1"/>
</dbReference>
<evidence type="ECO:0000256" key="5">
    <source>
        <dbReference type="ARBA" id="ARBA00023157"/>
    </source>
</evidence>
<proteinExistence type="inferred from homology"/>
<dbReference type="Gene3D" id="2.40.10.10">
    <property type="entry name" value="Trypsin-like serine proteases"/>
    <property type="match status" value="1"/>
</dbReference>
<evidence type="ECO:0000256" key="4">
    <source>
        <dbReference type="ARBA" id="ARBA00022825"/>
    </source>
</evidence>
<protein>
    <submittedName>
        <fullName evidence="10">Uncharacterized protein</fullName>
    </submittedName>
</protein>
<keyword evidence="5 8" id="KW-1015">Disulfide bond</keyword>
<dbReference type="PROSITE" id="PS00134">
    <property type="entry name" value="TRYPSIN_HIS"/>
    <property type="match status" value="1"/>
</dbReference>
<dbReference type="Gene3D" id="1.10.2000.10">
    <property type="entry name" value="Frizzled cysteine-rich domain"/>
    <property type="match status" value="1"/>
</dbReference>
<dbReference type="SUPFAM" id="SSF50494">
    <property type="entry name" value="Trypsin-like serine proteases"/>
    <property type="match status" value="1"/>
</dbReference>
<dbReference type="VEuPathDB" id="VectorBase:PPAI001511"/>
<dbReference type="SUPFAM" id="SSF57424">
    <property type="entry name" value="LDL receptor-like module"/>
    <property type="match status" value="2"/>
</dbReference>
<accession>A0A1B0D2D8</accession>
<dbReference type="GO" id="GO:0005886">
    <property type="term" value="C:plasma membrane"/>
    <property type="evidence" value="ECO:0007669"/>
    <property type="project" value="UniProtKB-SubCell"/>
</dbReference>
<dbReference type="PROSITE" id="PS50240">
    <property type="entry name" value="TRYPSIN_DOM"/>
    <property type="match status" value="1"/>
</dbReference>
<dbReference type="SMART" id="SM00063">
    <property type="entry name" value="FRI"/>
    <property type="match status" value="1"/>
</dbReference>